<dbReference type="InterPro" id="IPR020550">
    <property type="entry name" value="Inositol_monophosphatase_CS"/>
</dbReference>
<reference evidence="3" key="1">
    <citation type="submission" date="2018-05" db="EMBL/GenBank/DDBJ databases">
        <authorList>
            <person name="Lanie J.A."/>
            <person name="Ng W.-L."/>
            <person name="Kazmierczak K.M."/>
            <person name="Andrzejewski T.M."/>
            <person name="Davidsen T.M."/>
            <person name="Wayne K.J."/>
            <person name="Tettelin H."/>
            <person name="Glass J.I."/>
            <person name="Rusch D."/>
            <person name="Podicherti R."/>
            <person name="Tsui H.-C.T."/>
            <person name="Winkler M.E."/>
        </authorList>
    </citation>
    <scope>NUCLEOTIDE SEQUENCE</scope>
</reference>
<dbReference type="GO" id="GO:0046854">
    <property type="term" value="P:phosphatidylinositol phosphate biosynthetic process"/>
    <property type="evidence" value="ECO:0007669"/>
    <property type="project" value="InterPro"/>
</dbReference>
<dbReference type="PANTHER" id="PTHR20854:SF4">
    <property type="entry name" value="INOSITOL-1-MONOPHOSPHATASE-RELATED"/>
    <property type="match status" value="1"/>
</dbReference>
<dbReference type="GO" id="GO:0006020">
    <property type="term" value="P:inositol metabolic process"/>
    <property type="evidence" value="ECO:0007669"/>
    <property type="project" value="TreeGrafter"/>
</dbReference>
<dbReference type="PANTHER" id="PTHR20854">
    <property type="entry name" value="INOSITOL MONOPHOSPHATASE"/>
    <property type="match status" value="1"/>
</dbReference>
<dbReference type="PROSITE" id="PS00630">
    <property type="entry name" value="IMP_2"/>
    <property type="match status" value="1"/>
</dbReference>
<evidence type="ECO:0000256" key="2">
    <source>
        <dbReference type="ARBA" id="ARBA00022842"/>
    </source>
</evidence>
<dbReference type="Gene3D" id="3.40.190.80">
    <property type="match status" value="1"/>
</dbReference>
<dbReference type="AlphaFoldDB" id="A0A382L097"/>
<organism evidence="3">
    <name type="scientific">marine metagenome</name>
    <dbReference type="NCBI Taxonomy" id="408172"/>
    <lineage>
        <taxon>unclassified sequences</taxon>
        <taxon>metagenomes</taxon>
        <taxon>ecological metagenomes</taxon>
    </lineage>
</organism>
<gene>
    <name evidence="3" type="ORF">METZ01_LOCUS282994</name>
</gene>
<sequence>RRRQAEGLVEILPRVGDIRRMGGAALDLAYVACGRVDAFFEHGLATWDVAAGRVLVAEAGGTVVNLSLPRPHHEDDRLVRPLEALHELNDDAVVVAAGPGLIRQLTELLVQAGAHEGP</sequence>
<dbReference type="GO" id="GO:0007165">
    <property type="term" value="P:signal transduction"/>
    <property type="evidence" value="ECO:0007669"/>
    <property type="project" value="TreeGrafter"/>
</dbReference>
<keyword evidence="2" id="KW-0460">Magnesium</keyword>
<dbReference type="Pfam" id="PF00459">
    <property type="entry name" value="Inositol_P"/>
    <property type="match status" value="1"/>
</dbReference>
<name>A0A382L097_9ZZZZ</name>
<accession>A0A382L097</accession>
<keyword evidence="1" id="KW-0479">Metal-binding</keyword>
<feature type="non-terminal residue" evidence="3">
    <location>
        <position position="1"/>
    </location>
</feature>
<evidence type="ECO:0000313" key="3">
    <source>
        <dbReference type="EMBL" id="SVC30140.1"/>
    </source>
</evidence>
<proteinExistence type="predicted"/>
<dbReference type="GO" id="GO:0046872">
    <property type="term" value="F:metal ion binding"/>
    <property type="evidence" value="ECO:0007669"/>
    <property type="project" value="UniProtKB-KW"/>
</dbReference>
<evidence type="ECO:0008006" key="4">
    <source>
        <dbReference type="Google" id="ProtNLM"/>
    </source>
</evidence>
<dbReference type="InterPro" id="IPR000760">
    <property type="entry name" value="Inositol_monophosphatase-like"/>
</dbReference>
<dbReference type="EMBL" id="UINC01083949">
    <property type="protein sequence ID" value="SVC30140.1"/>
    <property type="molecule type" value="Genomic_DNA"/>
</dbReference>
<protein>
    <recommendedName>
        <fullName evidence="4">Inositol monophosphatase</fullName>
    </recommendedName>
</protein>
<dbReference type="GO" id="GO:0008934">
    <property type="term" value="F:inositol monophosphate 1-phosphatase activity"/>
    <property type="evidence" value="ECO:0007669"/>
    <property type="project" value="TreeGrafter"/>
</dbReference>
<evidence type="ECO:0000256" key="1">
    <source>
        <dbReference type="ARBA" id="ARBA00022723"/>
    </source>
</evidence>
<dbReference type="SUPFAM" id="SSF56655">
    <property type="entry name" value="Carbohydrate phosphatase"/>
    <property type="match status" value="1"/>
</dbReference>
<dbReference type="PRINTS" id="PR00377">
    <property type="entry name" value="IMPHPHTASES"/>
</dbReference>